<feature type="transmembrane region" description="Helical" evidence="1">
    <location>
        <begin position="72"/>
        <end position="89"/>
    </location>
</feature>
<accession>A0A6G1KTQ7</accession>
<dbReference type="AlphaFoldDB" id="A0A6G1KTQ7"/>
<proteinExistence type="predicted"/>
<evidence type="ECO:0000313" key="2">
    <source>
        <dbReference type="EMBL" id="KAF2715707.1"/>
    </source>
</evidence>
<keyword evidence="1" id="KW-0472">Membrane</keyword>
<evidence type="ECO:0000313" key="3">
    <source>
        <dbReference type="Proteomes" id="UP000799428"/>
    </source>
</evidence>
<reference evidence="2" key="1">
    <citation type="journal article" date="2020" name="Stud. Mycol.">
        <title>101 Dothideomycetes genomes: a test case for predicting lifestyles and emergence of pathogens.</title>
        <authorList>
            <person name="Haridas S."/>
            <person name="Albert R."/>
            <person name="Binder M."/>
            <person name="Bloem J."/>
            <person name="Labutti K."/>
            <person name="Salamov A."/>
            <person name="Andreopoulos B."/>
            <person name="Baker S."/>
            <person name="Barry K."/>
            <person name="Bills G."/>
            <person name="Bluhm B."/>
            <person name="Cannon C."/>
            <person name="Castanera R."/>
            <person name="Culley D."/>
            <person name="Daum C."/>
            <person name="Ezra D."/>
            <person name="Gonzalez J."/>
            <person name="Henrissat B."/>
            <person name="Kuo A."/>
            <person name="Liang C."/>
            <person name="Lipzen A."/>
            <person name="Lutzoni F."/>
            <person name="Magnuson J."/>
            <person name="Mondo S."/>
            <person name="Nolan M."/>
            <person name="Ohm R."/>
            <person name="Pangilinan J."/>
            <person name="Park H.-J."/>
            <person name="Ramirez L."/>
            <person name="Alfaro M."/>
            <person name="Sun H."/>
            <person name="Tritt A."/>
            <person name="Yoshinaga Y."/>
            <person name="Zwiers L.-H."/>
            <person name="Turgeon B."/>
            <person name="Goodwin S."/>
            <person name="Spatafora J."/>
            <person name="Crous P."/>
            <person name="Grigoriev I."/>
        </authorList>
    </citation>
    <scope>NUCLEOTIDE SEQUENCE</scope>
    <source>
        <strain evidence="2">CBS 279.74</strain>
    </source>
</reference>
<keyword evidence="1" id="KW-1133">Transmembrane helix</keyword>
<keyword evidence="3" id="KW-1185">Reference proteome</keyword>
<name>A0A6G1KTQ7_9PLEO</name>
<organism evidence="2 3">
    <name type="scientific">Pleomassaria siparia CBS 279.74</name>
    <dbReference type="NCBI Taxonomy" id="1314801"/>
    <lineage>
        <taxon>Eukaryota</taxon>
        <taxon>Fungi</taxon>
        <taxon>Dikarya</taxon>
        <taxon>Ascomycota</taxon>
        <taxon>Pezizomycotina</taxon>
        <taxon>Dothideomycetes</taxon>
        <taxon>Pleosporomycetidae</taxon>
        <taxon>Pleosporales</taxon>
        <taxon>Pleomassariaceae</taxon>
        <taxon>Pleomassaria</taxon>
    </lineage>
</organism>
<gene>
    <name evidence="2" type="ORF">K504DRAFT_32926</name>
</gene>
<protein>
    <recommendedName>
        <fullName evidence="4">Transmembrane protein</fullName>
    </recommendedName>
</protein>
<keyword evidence="1" id="KW-0812">Transmembrane</keyword>
<evidence type="ECO:0000256" key="1">
    <source>
        <dbReference type="SAM" id="Phobius"/>
    </source>
</evidence>
<sequence>MRRLAKATKPTNPTNPTSVQLLINPSHVNQSVQFFFFSFFFLSFFPFCFHLLSSFRSSSFFFPPPPSTKTTFALSCLSVCSRLIPLHLLHRKRTARNAT</sequence>
<feature type="transmembrane region" description="Helical" evidence="1">
    <location>
        <begin position="34"/>
        <end position="52"/>
    </location>
</feature>
<dbReference type="Proteomes" id="UP000799428">
    <property type="component" value="Unassembled WGS sequence"/>
</dbReference>
<evidence type="ECO:0008006" key="4">
    <source>
        <dbReference type="Google" id="ProtNLM"/>
    </source>
</evidence>
<dbReference type="EMBL" id="MU005764">
    <property type="protein sequence ID" value="KAF2715707.1"/>
    <property type="molecule type" value="Genomic_DNA"/>
</dbReference>